<evidence type="ECO:0000256" key="5">
    <source>
        <dbReference type="ARBA" id="ARBA00022694"/>
    </source>
</evidence>
<evidence type="ECO:0000256" key="2">
    <source>
        <dbReference type="ARBA" id="ARBA00007599"/>
    </source>
</evidence>
<evidence type="ECO:0000256" key="10">
    <source>
        <dbReference type="ARBA" id="ARBA00032441"/>
    </source>
</evidence>
<keyword evidence="6" id="KW-0479">Metal-binding</keyword>
<dbReference type="Pfam" id="PF02367">
    <property type="entry name" value="TsaE"/>
    <property type="match status" value="1"/>
</dbReference>
<evidence type="ECO:0000256" key="7">
    <source>
        <dbReference type="ARBA" id="ARBA00022741"/>
    </source>
</evidence>
<dbReference type="PANTHER" id="PTHR33540">
    <property type="entry name" value="TRNA THREONYLCARBAMOYLADENOSINE BIOSYNTHESIS PROTEIN TSAE"/>
    <property type="match status" value="1"/>
</dbReference>
<dbReference type="Proteomes" id="UP000675880">
    <property type="component" value="Unassembled WGS sequence"/>
</dbReference>
<evidence type="ECO:0000256" key="11">
    <source>
        <dbReference type="SAM" id="MobiDB-lite"/>
    </source>
</evidence>
<dbReference type="PANTHER" id="PTHR33540:SF2">
    <property type="entry name" value="TRNA THREONYLCARBAMOYLADENOSINE BIOSYNTHESIS PROTEIN TSAE"/>
    <property type="match status" value="1"/>
</dbReference>
<dbReference type="InterPro" id="IPR003442">
    <property type="entry name" value="T6A_TsaE"/>
</dbReference>
<evidence type="ECO:0000313" key="13">
    <source>
        <dbReference type="Proteomes" id="UP000675880"/>
    </source>
</evidence>
<dbReference type="InterPro" id="IPR027417">
    <property type="entry name" value="P-loop_NTPase"/>
</dbReference>
<keyword evidence="9" id="KW-0460">Magnesium</keyword>
<evidence type="ECO:0000256" key="4">
    <source>
        <dbReference type="ARBA" id="ARBA00022490"/>
    </source>
</evidence>
<comment type="caution">
    <text evidence="12">The sequence shown here is derived from an EMBL/GenBank/DDBJ whole genome shotgun (WGS) entry which is preliminary data.</text>
</comment>
<evidence type="ECO:0000256" key="3">
    <source>
        <dbReference type="ARBA" id="ARBA00019010"/>
    </source>
</evidence>
<dbReference type="Gene3D" id="3.40.50.300">
    <property type="entry name" value="P-loop containing nucleotide triphosphate hydrolases"/>
    <property type="match status" value="1"/>
</dbReference>
<evidence type="ECO:0000256" key="8">
    <source>
        <dbReference type="ARBA" id="ARBA00022840"/>
    </source>
</evidence>
<comment type="subcellular location">
    <subcellularLocation>
        <location evidence="1">Cytoplasm</location>
    </subcellularLocation>
</comment>
<comment type="similarity">
    <text evidence="2">Belongs to the TsaE family.</text>
</comment>
<reference evidence="12 13" key="1">
    <citation type="submission" date="2021-02" db="EMBL/GenBank/DDBJ databases">
        <authorList>
            <person name="Han P."/>
        </authorList>
    </citation>
    <scope>NUCLEOTIDE SEQUENCE [LARGE SCALE GENOMIC DNA]</scope>
    <source>
        <strain evidence="12">Candidatus Nitrospira sp. ZN2</strain>
    </source>
</reference>
<proteinExistence type="inferred from homology"/>
<keyword evidence="13" id="KW-1185">Reference proteome</keyword>
<evidence type="ECO:0000313" key="12">
    <source>
        <dbReference type="EMBL" id="CAE6716958.1"/>
    </source>
</evidence>
<evidence type="ECO:0000256" key="9">
    <source>
        <dbReference type="ARBA" id="ARBA00022842"/>
    </source>
</evidence>
<evidence type="ECO:0000256" key="1">
    <source>
        <dbReference type="ARBA" id="ARBA00004496"/>
    </source>
</evidence>
<name>A0ABN7KW87_9BACT</name>
<feature type="region of interest" description="Disordered" evidence="11">
    <location>
        <begin position="137"/>
        <end position="159"/>
    </location>
</feature>
<keyword evidence="7" id="KW-0547">Nucleotide-binding</keyword>
<dbReference type="NCBIfam" id="TIGR00150">
    <property type="entry name" value="T6A_YjeE"/>
    <property type="match status" value="1"/>
</dbReference>
<gene>
    <name evidence="12" type="ORF">NSPZN2_11497</name>
</gene>
<keyword evidence="8" id="KW-0067">ATP-binding</keyword>
<accession>A0ABN7KW87</accession>
<keyword evidence="5" id="KW-0819">tRNA processing</keyword>
<evidence type="ECO:0000256" key="6">
    <source>
        <dbReference type="ARBA" id="ARBA00022723"/>
    </source>
</evidence>
<keyword evidence="4" id="KW-0963">Cytoplasm</keyword>
<organism evidence="12 13">
    <name type="scientific">Nitrospira defluvii</name>
    <dbReference type="NCBI Taxonomy" id="330214"/>
    <lineage>
        <taxon>Bacteria</taxon>
        <taxon>Pseudomonadati</taxon>
        <taxon>Nitrospirota</taxon>
        <taxon>Nitrospiria</taxon>
        <taxon>Nitrospirales</taxon>
        <taxon>Nitrospiraceae</taxon>
        <taxon>Nitrospira</taxon>
    </lineage>
</organism>
<feature type="compositionally biased region" description="Low complexity" evidence="11">
    <location>
        <begin position="143"/>
        <end position="152"/>
    </location>
</feature>
<dbReference type="EMBL" id="CAJNBJ010000001">
    <property type="protein sequence ID" value="CAE6716958.1"/>
    <property type="molecule type" value="Genomic_DNA"/>
</dbReference>
<dbReference type="SUPFAM" id="SSF52540">
    <property type="entry name" value="P-loop containing nucleoside triphosphate hydrolases"/>
    <property type="match status" value="1"/>
</dbReference>
<sequence length="159" mass="17378">MGALLRGGEVIALFGELGTGKTSLVRGMADGLLADSAAVSSPTFTLIHEYRGRLPLIHTDLYRLTASQLEDTGLGDYVDGHTVVAIEWADRWREGLPADHLEVRLSHHPPAARQALLTATGPSSARLLAELRTSLSRRRPTRVVRQSRVQSSRPRRASH</sequence>
<protein>
    <recommendedName>
        <fullName evidence="3">tRNA threonylcarbamoyladenosine biosynthesis protein TsaE</fullName>
    </recommendedName>
    <alternativeName>
        <fullName evidence="10">t(6)A37 threonylcarbamoyladenosine biosynthesis protein TsaE</fullName>
    </alternativeName>
</protein>